<feature type="binding site" evidence="9">
    <location>
        <position position="173"/>
    </location>
    <ligand>
        <name>cob(II)alamin</name>
        <dbReference type="ChEBI" id="CHEBI:16304"/>
    </ligand>
</feature>
<dbReference type="EMBL" id="AP028947">
    <property type="protein sequence ID" value="BET25247.1"/>
    <property type="molecule type" value="Genomic_DNA"/>
</dbReference>
<dbReference type="GO" id="GO:0005737">
    <property type="term" value="C:cytoplasm"/>
    <property type="evidence" value="ECO:0007669"/>
    <property type="project" value="UniProtKB-SubCell"/>
</dbReference>
<evidence type="ECO:0000256" key="3">
    <source>
        <dbReference type="ARBA" id="ARBA00022694"/>
    </source>
</evidence>
<evidence type="ECO:0000259" key="10">
    <source>
        <dbReference type="PROSITE" id="PS51379"/>
    </source>
</evidence>
<evidence type="ECO:0000313" key="12">
    <source>
        <dbReference type="Proteomes" id="UP001329151"/>
    </source>
</evidence>
<dbReference type="RefSeq" id="WP_130558254.1">
    <property type="nucleotide sequence ID" value="NZ_AP028947.1"/>
</dbReference>
<dbReference type="GO" id="GO:0052693">
    <property type="term" value="F:epoxyqueuosine reductase activity"/>
    <property type="evidence" value="ECO:0007669"/>
    <property type="project" value="UniProtKB-UniRule"/>
</dbReference>
<dbReference type="GO" id="GO:0008616">
    <property type="term" value="P:tRNA queuosine(34) biosynthetic process"/>
    <property type="evidence" value="ECO:0007669"/>
    <property type="project" value="UniProtKB-UniRule"/>
</dbReference>
<keyword evidence="1 9" id="KW-0004">4Fe-4S</keyword>
<comment type="cofactor">
    <cofactor evidence="9">
        <name>cob(II)alamin</name>
        <dbReference type="ChEBI" id="CHEBI:16304"/>
    </cofactor>
</comment>
<dbReference type="EC" id="1.17.99.6" evidence="9"/>
<dbReference type="GO" id="GO:0046872">
    <property type="term" value="F:metal ion binding"/>
    <property type="evidence" value="ECO:0007669"/>
    <property type="project" value="UniProtKB-KW"/>
</dbReference>
<sequence length="362" mass="40844">MQAHQEQENWALLQRVAQAQGLGCLGVSDTNLQACEPHLQAWLDRGMHGEMAYMERHGMNRLNADIVFPGAIRIVSLRIPYVPVETLNQPDAATYTEKTLTELGELKNPYVSLYARGRDYHKVIRQRLKRFAEAVNAELAGFGFRVTVDSAPTPEVEIARKAGLGWRGKHTLLIHPDEGSLFFLGEVFTNLPLPVSDEFAKNHCGSCHSCMTACPTKAIVKPYEVDARLCISYLTIEHDSEIPLELRPLIGTRIYGCDDCQLACPWNKFAKPAQFADFNPRKEFDEPDWFAMMKWTEDEFLKLTEGSAIRRIGYRRFRRNLAVAAGNSQGVAGIESALREMRGSADAFLSEHIDWALEQLRC</sequence>
<reference evidence="11 12" key="1">
    <citation type="submission" date="2023-10" db="EMBL/GenBank/DDBJ databases">
        <title>Complete Genome Sequence of Limnobacter thiooxidans CS-K2T, Isolated from freshwater lake sediments in Bavaria, Germany.</title>
        <authorList>
            <person name="Naruki M."/>
            <person name="Watanabe A."/>
            <person name="Warashina T."/>
            <person name="Morita T."/>
            <person name="Arakawa K."/>
        </authorList>
    </citation>
    <scope>NUCLEOTIDE SEQUENCE [LARGE SCALE GENOMIC DNA]</scope>
    <source>
        <strain evidence="11 12">CS-K2</strain>
    </source>
</reference>
<comment type="pathway">
    <text evidence="9">tRNA modification; tRNA-queuosine biosynthesis.</text>
</comment>
<proteinExistence type="inferred from homology"/>
<evidence type="ECO:0000256" key="9">
    <source>
        <dbReference type="HAMAP-Rule" id="MF_00916"/>
    </source>
</evidence>
<accession>A0AA86IXS8</accession>
<comment type="caution">
    <text evidence="9">Lacks conserved residue(s) required for the propagation of feature annotation.</text>
</comment>
<comment type="similarity">
    <text evidence="9">Belongs to the QueG family.</text>
</comment>
<keyword evidence="12" id="KW-1185">Reference proteome</keyword>
<evidence type="ECO:0000256" key="1">
    <source>
        <dbReference type="ARBA" id="ARBA00022485"/>
    </source>
</evidence>
<evidence type="ECO:0000256" key="6">
    <source>
        <dbReference type="ARBA" id="ARBA00023002"/>
    </source>
</evidence>
<dbReference type="PANTHER" id="PTHR30002">
    <property type="entry name" value="EPOXYQUEUOSINE REDUCTASE"/>
    <property type="match status" value="1"/>
</dbReference>
<dbReference type="InterPro" id="IPR013542">
    <property type="entry name" value="QueG_DUF1730"/>
</dbReference>
<dbReference type="KEGG" id="lto:RGQ30_07480"/>
<dbReference type="PROSITE" id="PS51379">
    <property type="entry name" value="4FE4S_FER_2"/>
    <property type="match status" value="1"/>
</dbReference>
<keyword evidence="8 9" id="KW-0411">Iron-sulfur</keyword>
<comment type="subunit">
    <text evidence="9">Monomer.</text>
</comment>
<feature type="binding site" evidence="9">
    <location>
        <position position="257"/>
    </location>
    <ligand>
        <name>[4Fe-4S] cluster</name>
        <dbReference type="ChEBI" id="CHEBI:49883"/>
        <label>2</label>
    </ligand>
</feature>
<protein>
    <recommendedName>
        <fullName evidence="9">Epoxyqueuosine reductase</fullName>
        <ecNumber evidence="9">1.17.99.6</ecNumber>
    </recommendedName>
    <alternativeName>
        <fullName evidence="9">Queuosine biosynthesis protein QueG</fullName>
    </alternativeName>
</protein>
<keyword evidence="6 9" id="KW-0560">Oxidoreductase</keyword>
<evidence type="ECO:0000256" key="7">
    <source>
        <dbReference type="ARBA" id="ARBA00023004"/>
    </source>
</evidence>
<comment type="cofactor">
    <cofactor evidence="9">
        <name>[4Fe-4S] cluster</name>
        <dbReference type="ChEBI" id="CHEBI:49883"/>
    </cofactor>
    <text evidence="9">Binds 2 [4Fe-4S] clusters per monomer.</text>
</comment>
<feature type="binding site" evidence="9">
    <location>
        <position position="210"/>
    </location>
    <ligand>
        <name>[4Fe-4S] cluster</name>
        <dbReference type="ChEBI" id="CHEBI:49883"/>
        <label>1</label>
    </ligand>
</feature>
<comment type="catalytic activity">
    <reaction evidence="9">
        <text>epoxyqueuosine(34) in tRNA + AH2 = queuosine(34) in tRNA + A + H2O</text>
        <dbReference type="Rhea" id="RHEA:32159"/>
        <dbReference type="Rhea" id="RHEA-COMP:18571"/>
        <dbReference type="Rhea" id="RHEA-COMP:18582"/>
        <dbReference type="ChEBI" id="CHEBI:13193"/>
        <dbReference type="ChEBI" id="CHEBI:15377"/>
        <dbReference type="ChEBI" id="CHEBI:17499"/>
        <dbReference type="ChEBI" id="CHEBI:194431"/>
        <dbReference type="ChEBI" id="CHEBI:194443"/>
        <dbReference type="EC" id="1.17.99.6"/>
    </reaction>
</comment>
<dbReference type="InterPro" id="IPR017900">
    <property type="entry name" value="4Fe4S_Fe_S_CS"/>
</dbReference>
<dbReference type="Gene3D" id="3.30.70.20">
    <property type="match status" value="1"/>
</dbReference>
<gene>
    <name evidence="9 11" type="primary">queG</name>
    <name evidence="11" type="ORF">RGQ30_07480</name>
</gene>
<evidence type="ECO:0000256" key="4">
    <source>
        <dbReference type="ARBA" id="ARBA00022723"/>
    </source>
</evidence>
<feature type="binding site" evidence="9">
    <location>
        <position position="230"/>
    </location>
    <ligand>
        <name>[4Fe-4S] cluster</name>
        <dbReference type="ChEBI" id="CHEBI:49883"/>
        <label>2</label>
    </ligand>
</feature>
<dbReference type="FunFam" id="3.30.70.20:FF:000017">
    <property type="entry name" value="Epoxyqueuosine reductase"/>
    <property type="match status" value="1"/>
</dbReference>
<comment type="function">
    <text evidence="9">Catalyzes the conversion of epoxyqueuosine (oQ) to queuosine (Q), which is a hypermodified base found in the wobble positions of tRNA(Asp), tRNA(Asn), tRNA(His) and tRNA(Tyr).</text>
</comment>
<dbReference type="Pfam" id="PF13484">
    <property type="entry name" value="Fer4_16"/>
    <property type="match status" value="1"/>
</dbReference>
<feature type="binding site" evidence="9">
    <location>
        <position position="232"/>
    </location>
    <ligand>
        <name>cob(II)alamin</name>
        <dbReference type="ChEBI" id="CHEBI:16304"/>
    </ligand>
</feature>
<keyword evidence="4 9" id="KW-0479">Metal-binding</keyword>
<feature type="binding site" evidence="9">
    <location>
        <position position="149"/>
    </location>
    <ligand>
        <name>cob(II)alamin</name>
        <dbReference type="ChEBI" id="CHEBI:16304"/>
    </ligand>
</feature>
<dbReference type="PANTHER" id="PTHR30002:SF4">
    <property type="entry name" value="EPOXYQUEUOSINE REDUCTASE"/>
    <property type="match status" value="1"/>
</dbReference>
<dbReference type="GO" id="GO:0051539">
    <property type="term" value="F:4 iron, 4 sulfur cluster binding"/>
    <property type="evidence" value="ECO:0007669"/>
    <property type="project" value="UniProtKB-KW"/>
</dbReference>
<dbReference type="AlphaFoldDB" id="A0AA86IXS8"/>
<feature type="binding site" evidence="9">
    <location>
        <position position="184"/>
    </location>
    <ligand>
        <name>cob(II)alamin</name>
        <dbReference type="ChEBI" id="CHEBI:16304"/>
    </ligand>
</feature>
<feature type="domain" description="4Fe-4S ferredoxin-type" evidence="10">
    <location>
        <begin position="192"/>
        <end position="224"/>
    </location>
</feature>
<feature type="binding site" evidence="9">
    <location>
        <position position="204"/>
    </location>
    <ligand>
        <name>[4Fe-4S] cluster</name>
        <dbReference type="ChEBI" id="CHEBI:49883"/>
        <label>1</label>
    </ligand>
</feature>
<feature type="active site" description="Proton donor" evidence="9">
    <location>
        <position position="149"/>
    </location>
</feature>
<keyword evidence="9" id="KW-0846">Cobalamin</keyword>
<keyword evidence="5 9" id="KW-0671">Queuosine biosynthesis</keyword>
<feature type="binding site" evidence="9">
    <location>
        <position position="61"/>
    </location>
    <ligand>
        <name>cob(II)alamin</name>
        <dbReference type="ChEBI" id="CHEBI:16304"/>
    </ligand>
</feature>
<dbReference type="InterPro" id="IPR017896">
    <property type="entry name" value="4Fe4S_Fe-S-bd"/>
</dbReference>
<evidence type="ECO:0000256" key="8">
    <source>
        <dbReference type="ARBA" id="ARBA00023014"/>
    </source>
</evidence>
<keyword evidence="9" id="KW-0170">Cobalt</keyword>
<keyword evidence="2 9" id="KW-0963">Cytoplasm</keyword>
<dbReference type="GO" id="GO:0031419">
    <property type="term" value="F:cobalamin binding"/>
    <property type="evidence" value="ECO:0007669"/>
    <property type="project" value="UniProtKB-KW"/>
</dbReference>
<feature type="binding site" evidence="9">
    <location>
        <position position="260"/>
    </location>
    <ligand>
        <name>[4Fe-4S] cluster</name>
        <dbReference type="ChEBI" id="CHEBI:49883"/>
        <label>2</label>
    </ligand>
</feature>
<feature type="binding site" evidence="9">
    <location>
        <position position="207"/>
    </location>
    <ligand>
        <name>[4Fe-4S] cluster</name>
        <dbReference type="ChEBI" id="CHEBI:49883"/>
        <label>1</label>
    </ligand>
</feature>
<evidence type="ECO:0000313" key="11">
    <source>
        <dbReference type="EMBL" id="BET25247.1"/>
    </source>
</evidence>
<comment type="subcellular location">
    <subcellularLocation>
        <location evidence="9">Cytoplasm</location>
    </subcellularLocation>
</comment>
<dbReference type="NCBIfam" id="TIGR00276">
    <property type="entry name" value="tRNA epoxyqueuosine(34) reductase QueG"/>
    <property type="match status" value="1"/>
</dbReference>
<evidence type="ECO:0000256" key="2">
    <source>
        <dbReference type="ARBA" id="ARBA00022490"/>
    </source>
</evidence>
<feature type="binding site" evidence="9">
    <location>
        <position position="214"/>
    </location>
    <ligand>
        <name>[4Fe-4S] cluster</name>
        <dbReference type="ChEBI" id="CHEBI:49883"/>
        <label>2</label>
    </ligand>
</feature>
<feature type="binding site" evidence="9">
    <location>
        <begin position="257"/>
        <end position="258"/>
    </location>
    <ligand>
        <name>cob(II)alamin</name>
        <dbReference type="ChEBI" id="CHEBI:16304"/>
    </ligand>
</feature>
<name>A0AA86IXS8_9BURK</name>
<dbReference type="HAMAP" id="MF_00916">
    <property type="entry name" value="QueG"/>
    <property type="match status" value="1"/>
</dbReference>
<dbReference type="SUPFAM" id="SSF54862">
    <property type="entry name" value="4Fe-4S ferredoxins"/>
    <property type="match status" value="1"/>
</dbReference>
<evidence type="ECO:0000256" key="5">
    <source>
        <dbReference type="ARBA" id="ARBA00022785"/>
    </source>
</evidence>
<organism evidence="11 12">
    <name type="scientific">Limnobacter thiooxidans</name>
    <dbReference type="NCBI Taxonomy" id="131080"/>
    <lineage>
        <taxon>Bacteria</taxon>
        <taxon>Pseudomonadati</taxon>
        <taxon>Pseudomonadota</taxon>
        <taxon>Betaproteobacteria</taxon>
        <taxon>Burkholderiales</taxon>
        <taxon>Burkholderiaceae</taxon>
        <taxon>Limnobacter</taxon>
    </lineage>
</organism>
<keyword evidence="3 9" id="KW-0819">tRNA processing</keyword>
<dbReference type="Pfam" id="PF08331">
    <property type="entry name" value="QueG_DUF1730"/>
    <property type="match status" value="1"/>
</dbReference>
<feature type="binding site" evidence="9">
    <location>
        <position position="264"/>
    </location>
    <ligand>
        <name>[4Fe-4S] cluster</name>
        <dbReference type="ChEBI" id="CHEBI:49883"/>
        <label>1</label>
    </ligand>
</feature>
<keyword evidence="7 9" id="KW-0408">Iron</keyword>
<dbReference type="PROSITE" id="PS00198">
    <property type="entry name" value="4FE4S_FER_1"/>
    <property type="match status" value="1"/>
</dbReference>
<dbReference type="Proteomes" id="UP001329151">
    <property type="component" value="Chromosome"/>
</dbReference>
<dbReference type="InterPro" id="IPR004453">
    <property type="entry name" value="QueG"/>
</dbReference>